<dbReference type="EMBL" id="BLLF01002475">
    <property type="protein sequence ID" value="GFH24217.1"/>
    <property type="molecule type" value="Genomic_DNA"/>
</dbReference>
<evidence type="ECO:0000313" key="2">
    <source>
        <dbReference type="EMBL" id="GFH24217.1"/>
    </source>
</evidence>
<feature type="transmembrane region" description="Helical" evidence="1">
    <location>
        <begin position="73"/>
        <end position="92"/>
    </location>
</feature>
<evidence type="ECO:0000313" key="3">
    <source>
        <dbReference type="Proteomes" id="UP000485058"/>
    </source>
</evidence>
<keyword evidence="1" id="KW-0472">Membrane</keyword>
<keyword evidence="3" id="KW-1185">Reference proteome</keyword>
<dbReference type="AlphaFoldDB" id="A0A699ZN06"/>
<protein>
    <submittedName>
        <fullName evidence="2">Uncharacterized protein</fullName>
    </submittedName>
</protein>
<keyword evidence="1" id="KW-0812">Transmembrane</keyword>
<comment type="caution">
    <text evidence="2">The sequence shown here is derived from an EMBL/GenBank/DDBJ whole genome shotgun (WGS) entry which is preliminary data.</text>
</comment>
<sequence>MQAKSPVSVIFRLTLHPLAHHRAATQKQLDGIATSVELTFVQAQLPARQLVRNITCQQHFLEWAFVACRRLGFVYSLAIVYIVLCTALPSLADLVRHIPDYPTLQGMWDDWIPTWFSWVGGSTKAGLDCQERHAPGAGG</sequence>
<dbReference type="Proteomes" id="UP000485058">
    <property type="component" value="Unassembled WGS sequence"/>
</dbReference>
<accession>A0A699ZN06</accession>
<organism evidence="2 3">
    <name type="scientific">Haematococcus lacustris</name>
    <name type="common">Green alga</name>
    <name type="synonym">Haematococcus pluvialis</name>
    <dbReference type="NCBI Taxonomy" id="44745"/>
    <lineage>
        <taxon>Eukaryota</taxon>
        <taxon>Viridiplantae</taxon>
        <taxon>Chlorophyta</taxon>
        <taxon>core chlorophytes</taxon>
        <taxon>Chlorophyceae</taxon>
        <taxon>CS clade</taxon>
        <taxon>Chlamydomonadales</taxon>
        <taxon>Haematococcaceae</taxon>
        <taxon>Haematococcus</taxon>
    </lineage>
</organism>
<proteinExistence type="predicted"/>
<gene>
    <name evidence="2" type="ORF">HaLaN_21965</name>
</gene>
<reference evidence="2 3" key="1">
    <citation type="submission" date="2020-02" db="EMBL/GenBank/DDBJ databases">
        <title>Draft genome sequence of Haematococcus lacustris strain NIES-144.</title>
        <authorList>
            <person name="Morimoto D."/>
            <person name="Nakagawa S."/>
            <person name="Yoshida T."/>
            <person name="Sawayama S."/>
        </authorList>
    </citation>
    <scope>NUCLEOTIDE SEQUENCE [LARGE SCALE GENOMIC DNA]</scope>
    <source>
        <strain evidence="2 3">NIES-144</strain>
    </source>
</reference>
<keyword evidence="1" id="KW-1133">Transmembrane helix</keyword>
<name>A0A699ZN06_HAELA</name>
<evidence type="ECO:0000256" key="1">
    <source>
        <dbReference type="SAM" id="Phobius"/>
    </source>
</evidence>